<feature type="compositionally biased region" description="Polar residues" evidence="1">
    <location>
        <begin position="305"/>
        <end position="322"/>
    </location>
</feature>
<feature type="region of interest" description="Disordered" evidence="1">
    <location>
        <begin position="304"/>
        <end position="345"/>
    </location>
</feature>
<sequence length="627" mass="70116">MVLVARPISGPQLRPTLVPIPANLAPIPTTIRFLQSQCIRTPKRNLHCRCVPSPSSSSSSLEDWDWNRWTRHFSQIEHAESFASLLQFQLEDAIQREDFQEAARVKRAITEATSADTVAEIMSLLKNAIDEERYHDASRLCRCSGSGLIGWWVGYSKDSDDPFGRIIHISPGMGRFVGRSYSPRQLITGSPGTPIFEIYVVKDADGTYHMQVVYLRRAKGNSLSNPPSSPAKSPSNPEVENTSSVEIQEDKKKVEINDEKNRNIEGTTEEGIKSVINFLKEKIPGLKVKVMNVNVEEERAEVNDSIKQFMQESSNKTSSSENPGEESNDLDKPDEINFGTDSDVSGEKDLDTKLFIGGVVHNNDDTPAKDDYMRLPAEIEDMERDSFLLHIPKSSLDYNAREHKLLNLNMAALAAQGVADLMPSDIAKAFWASDKVSSKVSKSVREIVKHAITQAQKKSRLSEYTSFSRITTSRRDLDPFDGLYVGAFGPYGTEVVQLKRKFGHWNDGDNENNPSEVEFFEYVEAVKLTGDLNVPAGQVTFRAKIGRSNRNTNRGLYPNEIGVISSYKGQGRIADFGFQKPKWVDGELLILNGKGFVPHTKGADMAFLYTVPDQSFIVLFNRLKLPE</sequence>
<proteinExistence type="predicted"/>
<keyword evidence="3" id="KW-1185">Reference proteome</keyword>
<dbReference type="PANTHER" id="PTHR33917">
    <property type="entry name" value="PROTEIN EXECUTER 1, CHLOROPLASTIC"/>
    <property type="match status" value="1"/>
</dbReference>
<evidence type="ECO:0000256" key="1">
    <source>
        <dbReference type="SAM" id="MobiDB-lite"/>
    </source>
</evidence>
<organism evidence="2 3">
    <name type="scientific">Stylosanthes scabra</name>
    <dbReference type="NCBI Taxonomy" id="79078"/>
    <lineage>
        <taxon>Eukaryota</taxon>
        <taxon>Viridiplantae</taxon>
        <taxon>Streptophyta</taxon>
        <taxon>Embryophyta</taxon>
        <taxon>Tracheophyta</taxon>
        <taxon>Spermatophyta</taxon>
        <taxon>Magnoliopsida</taxon>
        <taxon>eudicotyledons</taxon>
        <taxon>Gunneridae</taxon>
        <taxon>Pentapetalae</taxon>
        <taxon>rosids</taxon>
        <taxon>fabids</taxon>
        <taxon>Fabales</taxon>
        <taxon>Fabaceae</taxon>
        <taxon>Papilionoideae</taxon>
        <taxon>50 kb inversion clade</taxon>
        <taxon>dalbergioids sensu lato</taxon>
        <taxon>Dalbergieae</taxon>
        <taxon>Pterocarpus clade</taxon>
        <taxon>Stylosanthes</taxon>
    </lineage>
</organism>
<evidence type="ECO:0000313" key="3">
    <source>
        <dbReference type="Proteomes" id="UP001341840"/>
    </source>
</evidence>
<comment type="caution">
    <text evidence="2">The sequence shown here is derived from an EMBL/GenBank/DDBJ whole genome shotgun (WGS) entry which is preliminary data.</text>
</comment>
<dbReference type="InterPro" id="IPR044680">
    <property type="entry name" value="EX1/2"/>
</dbReference>
<name>A0ABU6Q291_9FABA</name>
<feature type="region of interest" description="Disordered" evidence="1">
    <location>
        <begin position="220"/>
        <end position="260"/>
    </location>
</feature>
<dbReference type="Proteomes" id="UP001341840">
    <property type="component" value="Unassembled WGS sequence"/>
</dbReference>
<feature type="compositionally biased region" description="Low complexity" evidence="1">
    <location>
        <begin position="221"/>
        <end position="237"/>
    </location>
</feature>
<protein>
    <submittedName>
        <fullName evidence="2">Executer 1</fullName>
    </submittedName>
</protein>
<dbReference type="Pfam" id="PF12014">
    <property type="entry name" value="Cyclin_D1_bind"/>
    <property type="match status" value="1"/>
</dbReference>
<feature type="compositionally biased region" description="Basic and acidic residues" evidence="1">
    <location>
        <begin position="248"/>
        <end position="260"/>
    </location>
</feature>
<reference evidence="2 3" key="1">
    <citation type="journal article" date="2023" name="Plants (Basel)">
        <title>Bridging the Gap: Combining Genomics and Transcriptomics Approaches to Understand Stylosanthes scabra, an Orphan Legume from the Brazilian Caatinga.</title>
        <authorList>
            <person name="Ferreira-Neto J.R.C."/>
            <person name="da Silva M.D."/>
            <person name="Binneck E."/>
            <person name="de Melo N.F."/>
            <person name="da Silva R.H."/>
            <person name="de Melo A.L.T.M."/>
            <person name="Pandolfi V."/>
            <person name="Bustamante F.O."/>
            <person name="Brasileiro-Vidal A.C."/>
            <person name="Benko-Iseppon A.M."/>
        </authorList>
    </citation>
    <scope>NUCLEOTIDE SEQUENCE [LARGE SCALE GENOMIC DNA]</scope>
    <source>
        <tissue evidence="2">Leaves</tissue>
    </source>
</reference>
<gene>
    <name evidence="2" type="primary">EX2_1</name>
    <name evidence="2" type="ORF">PIB30_000800</name>
</gene>
<accession>A0ABU6Q291</accession>
<evidence type="ECO:0000313" key="2">
    <source>
        <dbReference type="EMBL" id="MED6106014.1"/>
    </source>
</evidence>
<dbReference type="EMBL" id="JASCZI010000002">
    <property type="protein sequence ID" value="MED6106014.1"/>
    <property type="molecule type" value="Genomic_DNA"/>
</dbReference>
<dbReference type="PANTHER" id="PTHR33917:SF2">
    <property type="entry name" value="PROTEIN EXECUTER 2, CHLOROPLASTIC"/>
    <property type="match status" value="1"/>
</dbReference>